<feature type="region of interest" description="Disordered" evidence="2">
    <location>
        <begin position="1"/>
        <end position="108"/>
    </location>
</feature>
<evidence type="ECO:0000259" key="4">
    <source>
        <dbReference type="Pfam" id="PF06722"/>
    </source>
</evidence>
<evidence type="ECO:0000256" key="1">
    <source>
        <dbReference type="ARBA" id="ARBA00022679"/>
    </source>
</evidence>
<name>A0A6A6B397_9PEZI</name>
<evidence type="ECO:0000313" key="6">
    <source>
        <dbReference type="Proteomes" id="UP000799438"/>
    </source>
</evidence>
<proteinExistence type="predicted"/>
<keyword evidence="1 5" id="KW-0808">Transferase</keyword>
<feature type="compositionally biased region" description="Basic residues" evidence="2">
    <location>
        <begin position="64"/>
        <end position="74"/>
    </location>
</feature>
<feature type="region of interest" description="Disordered" evidence="2">
    <location>
        <begin position="134"/>
        <end position="163"/>
    </location>
</feature>
<dbReference type="Gene3D" id="3.40.50.2000">
    <property type="entry name" value="Glycogen Phosphorylase B"/>
    <property type="match status" value="2"/>
</dbReference>
<organism evidence="5 6">
    <name type="scientific">Aplosporella prunicola CBS 121167</name>
    <dbReference type="NCBI Taxonomy" id="1176127"/>
    <lineage>
        <taxon>Eukaryota</taxon>
        <taxon>Fungi</taxon>
        <taxon>Dikarya</taxon>
        <taxon>Ascomycota</taxon>
        <taxon>Pezizomycotina</taxon>
        <taxon>Dothideomycetes</taxon>
        <taxon>Dothideomycetes incertae sedis</taxon>
        <taxon>Botryosphaeriales</taxon>
        <taxon>Aplosporellaceae</taxon>
        <taxon>Aplosporella</taxon>
    </lineage>
</organism>
<accession>A0A6A6B397</accession>
<evidence type="ECO:0000313" key="5">
    <source>
        <dbReference type="EMBL" id="KAF2138530.1"/>
    </source>
</evidence>
<feature type="compositionally biased region" description="Low complexity" evidence="2">
    <location>
        <begin position="39"/>
        <end position="59"/>
    </location>
</feature>
<feature type="compositionally biased region" description="Basic and acidic residues" evidence="2">
    <location>
        <begin position="141"/>
        <end position="163"/>
    </location>
</feature>
<dbReference type="GO" id="GO:0016906">
    <property type="term" value="F:sterol 3-beta-glucosyltransferase activity"/>
    <property type="evidence" value="ECO:0007669"/>
    <property type="project" value="UniProtKB-ARBA"/>
</dbReference>
<protein>
    <submittedName>
        <fullName evidence="5">Glycosyltransferase family 1 protein</fullName>
    </submittedName>
</protein>
<dbReference type="GeneID" id="54302498"/>
<dbReference type="Pfam" id="PF06722">
    <property type="entry name" value="EryCIII-like_C"/>
    <property type="match status" value="1"/>
</dbReference>
<dbReference type="AlphaFoldDB" id="A0A6A6B397"/>
<dbReference type="PANTHER" id="PTHR48050:SF5">
    <property type="entry name" value="UDP-GLUCOSE,STEROL TRANSFERASE"/>
    <property type="match status" value="1"/>
</dbReference>
<dbReference type="OrthoDB" id="5835829at2759"/>
<dbReference type="FunFam" id="3.40.50.2000:FF:000100">
    <property type="entry name" value="Glycosyltransferase family 1 protein"/>
    <property type="match status" value="1"/>
</dbReference>
<sequence>MSSGSRTKPGHASLSANKRETNDRMYTQTNSNRPHIYDSESTSTSSSSSTVEEVPETNSPFGHRSSRRPRRRRPEHQDQQSSQMDSNHNPYSKFFTENKHFRTKGKVSKRDGRLKISLNEITNHGFLANALGPGIGHNLGGRREVGENDARTNRKEQSKSVKGDQKMDLELFNVDNTQVPRLNIVVMVIGSRGDIQPFIRIGKILQDQHGHRVRIATHPAFKEFVEKDSGLEFFSVGGDPWELMAFVVKNPGLIPSVETIKKGEVGRRRAAMSKMFEGMWRACINATDDERDKENMKMMDDKKYFVADAIIANPPSFAHVHIAERLQIPLHLMFTFPYTPTQHFPHPLANIRRSNVDTNYTNFMSYPLVEMMTWQGLGELVNKFRTQTLGLEPVSTLWAPGQLSRLRVPYTYMWSPSLGPEIDVAGFVFLELASSFNPPESLVNFLDAGPPPIYIGFGSIVVDDPESFTKMVFEAVQMAGVRALVSKGWSGIGGKDDAPESIYLLDNTPHDWLFPRVSAVVHHGGAGTTAIGLKCGKPTMVVPFFGDQPFWGAMVASAKAGAHDCTPYKQLTADQLAEGIRQCLSDEERENAGKIAKSIADEGDGAANAVKSFHRSLPLRGEKSLRCSILEDRVAAWHLKDSSLRLSPRAAEVLVRQHKIKWGNLRLARTYGWNDFEGLGEPITGIGSALSGTIKGAATGIGPVPKNVVKRIKKRENHKRKRVIRMEKSGRERGKADWISGGRNETPDGNDDGHAYDRKERSKSPQRGTETSALSADPLKTVLKEIGRETGQGFAETGASIAKAPMDLALALAQGFHNVPRLYGDESVRRPVRISGFYSGLRASRDEFIFGIYDSWTGLYKQPYHGAKEDGAFGFAKGIGMGVAGFVLKDIAAILGPVGYTAKGIHKELRKKPQPTYAIRKTRITQGRNDFEELGENQDADVLAFERSRTRGLGGSIIRHRGRKKWQEAGATDNVVAAEKALAARKRGEDLDSALQKEREEVELAGEPRAGAMGPKAEDEDQKEELPNGKFMSGPGQERELG</sequence>
<feature type="domain" description="Glycosyltransferase family 28 N-terminal" evidence="3">
    <location>
        <begin position="184"/>
        <end position="344"/>
    </location>
</feature>
<dbReference type="RefSeq" id="XP_033394243.1">
    <property type="nucleotide sequence ID" value="XM_033545002.1"/>
</dbReference>
<feature type="compositionally biased region" description="Basic and acidic residues" evidence="2">
    <location>
        <begin position="724"/>
        <end position="736"/>
    </location>
</feature>
<dbReference type="EMBL" id="ML995496">
    <property type="protein sequence ID" value="KAF2138530.1"/>
    <property type="molecule type" value="Genomic_DNA"/>
</dbReference>
<dbReference type="InterPro" id="IPR002213">
    <property type="entry name" value="UDP_glucos_trans"/>
</dbReference>
<evidence type="ECO:0000256" key="2">
    <source>
        <dbReference type="SAM" id="MobiDB-lite"/>
    </source>
</evidence>
<dbReference type="InterPro" id="IPR004276">
    <property type="entry name" value="GlycoTrans_28_N"/>
</dbReference>
<dbReference type="PANTHER" id="PTHR48050">
    <property type="entry name" value="STEROL 3-BETA-GLUCOSYLTRANSFERASE"/>
    <property type="match status" value="1"/>
</dbReference>
<dbReference type="FunFam" id="3.40.50.2000:FF:000009">
    <property type="entry name" value="Sterol 3-beta-glucosyltransferase UGT80A2"/>
    <property type="match status" value="1"/>
</dbReference>
<dbReference type="CDD" id="cd03784">
    <property type="entry name" value="GT1_Gtf-like"/>
    <property type="match status" value="1"/>
</dbReference>
<feature type="compositionally biased region" description="Polar residues" evidence="2">
    <location>
        <begin position="79"/>
        <end position="90"/>
    </location>
</feature>
<gene>
    <name evidence="5" type="ORF">K452DRAFT_328720</name>
</gene>
<dbReference type="InterPro" id="IPR050426">
    <property type="entry name" value="Glycosyltransferase_28"/>
</dbReference>
<dbReference type="GO" id="GO:0005975">
    <property type="term" value="P:carbohydrate metabolic process"/>
    <property type="evidence" value="ECO:0007669"/>
    <property type="project" value="InterPro"/>
</dbReference>
<dbReference type="InterPro" id="IPR010610">
    <property type="entry name" value="EryCIII-like_C"/>
</dbReference>
<feature type="compositionally biased region" description="Basic and acidic residues" evidence="2">
    <location>
        <begin position="986"/>
        <end position="1002"/>
    </location>
</feature>
<evidence type="ECO:0000259" key="3">
    <source>
        <dbReference type="Pfam" id="PF03033"/>
    </source>
</evidence>
<feature type="compositionally biased region" description="Polar residues" evidence="2">
    <location>
        <begin position="24"/>
        <end position="33"/>
    </location>
</feature>
<feature type="compositionally biased region" description="Polar residues" evidence="2">
    <location>
        <begin position="765"/>
        <end position="774"/>
    </location>
</feature>
<feature type="region of interest" description="Disordered" evidence="2">
    <location>
        <begin position="714"/>
        <end position="778"/>
    </location>
</feature>
<feature type="domain" description="Erythromycin biosynthesis protein CIII-like C-terminal" evidence="4">
    <location>
        <begin position="498"/>
        <end position="600"/>
    </location>
</feature>
<keyword evidence="6" id="KW-1185">Reference proteome</keyword>
<feature type="region of interest" description="Disordered" evidence="2">
    <location>
        <begin position="986"/>
        <end position="1042"/>
    </location>
</feature>
<feature type="compositionally biased region" description="Basic residues" evidence="2">
    <location>
        <begin position="714"/>
        <end position="723"/>
    </location>
</feature>
<dbReference type="Pfam" id="PF03033">
    <property type="entry name" value="Glyco_transf_28"/>
    <property type="match status" value="1"/>
</dbReference>
<dbReference type="SUPFAM" id="SSF53756">
    <property type="entry name" value="UDP-Glycosyltransferase/glycogen phosphorylase"/>
    <property type="match status" value="1"/>
</dbReference>
<feature type="compositionally biased region" description="Basic and acidic residues" evidence="2">
    <location>
        <begin position="751"/>
        <end position="763"/>
    </location>
</feature>
<reference evidence="5" key="1">
    <citation type="journal article" date="2020" name="Stud. Mycol.">
        <title>101 Dothideomycetes genomes: a test case for predicting lifestyles and emergence of pathogens.</title>
        <authorList>
            <person name="Haridas S."/>
            <person name="Albert R."/>
            <person name="Binder M."/>
            <person name="Bloem J."/>
            <person name="Labutti K."/>
            <person name="Salamov A."/>
            <person name="Andreopoulos B."/>
            <person name="Baker S."/>
            <person name="Barry K."/>
            <person name="Bills G."/>
            <person name="Bluhm B."/>
            <person name="Cannon C."/>
            <person name="Castanera R."/>
            <person name="Culley D."/>
            <person name="Daum C."/>
            <person name="Ezra D."/>
            <person name="Gonzalez J."/>
            <person name="Henrissat B."/>
            <person name="Kuo A."/>
            <person name="Liang C."/>
            <person name="Lipzen A."/>
            <person name="Lutzoni F."/>
            <person name="Magnuson J."/>
            <person name="Mondo S."/>
            <person name="Nolan M."/>
            <person name="Ohm R."/>
            <person name="Pangilinan J."/>
            <person name="Park H.-J."/>
            <person name="Ramirez L."/>
            <person name="Alfaro M."/>
            <person name="Sun H."/>
            <person name="Tritt A."/>
            <person name="Yoshinaga Y."/>
            <person name="Zwiers L.-H."/>
            <person name="Turgeon B."/>
            <person name="Goodwin S."/>
            <person name="Spatafora J."/>
            <person name="Crous P."/>
            <person name="Grigoriev I."/>
        </authorList>
    </citation>
    <scope>NUCLEOTIDE SEQUENCE</scope>
    <source>
        <strain evidence="5">CBS 121167</strain>
    </source>
</reference>
<dbReference type="Proteomes" id="UP000799438">
    <property type="component" value="Unassembled WGS sequence"/>
</dbReference>